<organism evidence="1 2">
    <name type="scientific">Micromonospora chokoriensis</name>
    <dbReference type="NCBI Taxonomy" id="356851"/>
    <lineage>
        <taxon>Bacteria</taxon>
        <taxon>Bacillati</taxon>
        <taxon>Actinomycetota</taxon>
        <taxon>Actinomycetes</taxon>
        <taxon>Micromonosporales</taxon>
        <taxon>Micromonosporaceae</taxon>
        <taxon>Micromonospora</taxon>
    </lineage>
</organism>
<dbReference type="Proteomes" id="UP000198224">
    <property type="component" value="Chromosome I"/>
</dbReference>
<accession>A0A1C4XKX1</accession>
<name>A0A1C4XKX1_9ACTN</name>
<proteinExistence type="predicted"/>
<protein>
    <submittedName>
        <fullName evidence="1">Uncharacterized protein</fullName>
    </submittedName>
</protein>
<sequence length="35" mass="3773">MIGLTRASVDRVVAWATLFSTQEPPLHPAAIDHGD</sequence>
<dbReference type="EMBL" id="LT607409">
    <property type="protein sequence ID" value="SCF09128.1"/>
    <property type="molecule type" value="Genomic_DNA"/>
</dbReference>
<dbReference type="AlphaFoldDB" id="A0A1C4XKX1"/>
<reference evidence="2" key="1">
    <citation type="submission" date="2016-06" db="EMBL/GenBank/DDBJ databases">
        <authorList>
            <person name="Varghese N."/>
            <person name="Submissions Spin"/>
        </authorList>
    </citation>
    <scope>NUCLEOTIDE SEQUENCE [LARGE SCALE GENOMIC DNA]</scope>
    <source>
        <strain evidence="2">DSM 45160</strain>
    </source>
</reference>
<evidence type="ECO:0000313" key="1">
    <source>
        <dbReference type="EMBL" id="SCF09128.1"/>
    </source>
</evidence>
<evidence type="ECO:0000313" key="2">
    <source>
        <dbReference type="Proteomes" id="UP000198224"/>
    </source>
</evidence>
<gene>
    <name evidence="1" type="ORF">GA0070612_3720</name>
</gene>
<keyword evidence="2" id="KW-1185">Reference proteome</keyword>